<feature type="domain" description="Leucine-binding protein" evidence="5">
    <location>
        <begin position="180"/>
        <end position="535"/>
    </location>
</feature>
<evidence type="ECO:0000259" key="5">
    <source>
        <dbReference type="Pfam" id="PF13458"/>
    </source>
</evidence>
<sequence>MIDVLPQKAAARGPLAHARIAVILLGSIVASGAFAVTGVAQAAPGENVSVARQLGSRVGPIIGSALACRDIARPRIQAIIEKFQLVIREAATGEADRDELARLLDRYVAEGRSLVTSGRMDCRSADRQLADLEQSIAAPTPARSTLPGVTIAPSSAVAAIAPAQILPPVVETRGVTQNDIKFGMVIPQGGPVKESGRQLKIGVEAAFNRINEAGGVNGRVLKLVTADDGYDPSRTLDAMKQLYEKDQVFGFICNFGSATAAVAIPYALERRALFFAPYTGANVVRHDPPDRYVFNYRPSYAEETDTLVRYLVKIRKLQPRQIVVFAQHDAFGDAGFAGVSKAFRALGANENAIVRVNYPRNSVEVDDAISQLRLLKTPFRAVIMLATTRAAAKFIEKARDVFPGAIFANISAVDGSALAGELTLLGPRYTENVIVTQTVPGVSGYSSLVLDYKNALAKYFPGEQADYMSLEGYISASILIEGLKRAGRSFDTEQLVDTLETMRDLDLGLGVRLGFDRSEHQASHKIWGTALDENGSYRPIELD</sequence>
<dbReference type="Gene3D" id="3.40.50.2300">
    <property type="match status" value="2"/>
</dbReference>
<dbReference type="PRINTS" id="PR00337">
    <property type="entry name" value="LEUILEVALBP"/>
</dbReference>
<reference evidence="6" key="1">
    <citation type="submission" date="2020-05" db="EMBL/GenBank/DDBJ databases">
        <title>Nod-independent and nitrogen-fixing Bradyrhizobium aeschynomene sp. nov. isolated from nodules of Aeschynomene indica.</title>
        <authorList>
            <person name="Zhang Z."/>
        </authorList>
    </citation>
    <scope>NUCLEOTIDE SEQUENCE</scope>
    <source>
        <strain evidence="6">83012</strain>
    </source>
</reference>
<keyword evidence="4" id="KW-0029">Amino-acid transport</keyword>
<dbReference type="CDD" id="cd19978">
    <property type="entry name" value="PBP1_ABC_ligand_binding-like"/>
    <property type="match status" value="1"/>
</dbReference>
<protein>
    <submittedName>
        <fullName evidence="6">ABC transporter substrate-binding protein</fullName>
    </submittedName>
</protein>
<accession>A0ABX2CCP6</accession>
<dbReference type="SUPFAM" id="SSF53822">
    <property type="entry name" value="Periplasmic binding protein-like I"/>
    <property type="match status" value="1"/>
</dbReference>
<dbReference type="EMBL" id="JABFDN010000002">
    <property type="protein sequence ID" value="NPU65049.1"/>
    <property type="molecule type" value="Genomic_DNA"/>
</dbReference>
<comment type="caution">
    <text evidence="6">The sequence shown here is derived from an EMBL/GenBank/DDBJ whole genome shotgun (WGS) entry which is preliminary data.</text>
</comment>
<dbReference type="Proteomes" id="UP000886476">
    <property type="component" value="Unassembled WGS sequence"/>
</dbReference>
<evidence type="ECO:0000313" key="7">
    <source>
        <dbReference type="Proteomes" id="UP000886476"/>
    </source>
</evidence>
<dbReference type="RefSeq" id="WP_172110130.1">
    <property type="nucleotide sequence ID" value="NZ_JABFDN010000002.1"/>
</dbReference>
<keyword evidence="2" id="KW-0813">Transport</keyword>
<evidence type="ECO:0000256" key="2">
    <source>
        <dbReference type="ARBA" id="ARBA00022448"/>
    </source>
</evidence>
<evidence type="ECO:0000256" key="3">
    <source>
        <dbReference type="ARBA" id="ARBA00022729"/>
    </source>
</evidence>
<name>A0ABX2CCP6_9BRAD</name>
<comment type="similarity">
    <text evidence="1">Belongs to the leucine-binding protein family.</text>
</comment>
<dbReference type="InterPro" id="IPR028081">
    <property type="entry name" value="Leu-bd"/>
</dbReference>
<dbReference type="PANTHER" id="PTHR47235:SF1">
    <property type="entry name" value="BLR6548 PROTEIN"/>
    <property type="match status" value="1"/>
</dbReference>
<keyword evidence="7" id="KW-1185">Reference proteome</keyword>
<organism evidence="6 7">
    <name type="scientific">Bradyrhizobium aeschynomenes</name>
    <dbReference type="NCBI Taxonomy" id="2734909"/>
    <lineage>
        <taxon>Bacteria</taxon>
        <taxon>Pseudomonadati</taxon>
        <taxon>Pseudomonadota</taxon>
        <taxon>Alphaproteobacteria</taxon>
        <taxon>Hyphomicrobiales</taxon>
        <taxon>Nitrobacteraceae</taxon>
        <taxon>Bradyrhizobium</taxon>
    </lineage>
</organism>
<evidence type="ECO:0000256" key="4">
    <source>
        <dbReference type="ARBA" id="ARBA00022970"/>
    </source>
</evidence>
<dbReference type="PANTHER" id="PTHR47235">
    <property type="entry name" value="BLR6548 PROTEIN"/>
    <property type="match status" value="1"/>
</dbReference>
<dbReference type="InterPro" id="IPR000709">
    <property type="entry name" value="Leu_Ile_Val-bd"/>
</dbReference>
<proteinExistence type="inferred from homology"/>
<dbReference type="InterPro" id="IPR028082">
    <property type="entry name" value="Peripla_BP_I"/>
</dbReference>
<dbReference type="Pfam" id="PF13458">
    <property type="entry name" value="Peripla_BP_6"/>
    <property type="match status" value="1"/>
</dbReference>
<evidence type="ECO:0000256" key="1">
    <source>
        <dbReference type="ARBA" id="ARBA00010062"/>
    </source>
</evidence>
<keyword evidence="3" id="KW-0732">Signal</keyword>
<evidence type="ECO:0000313" key="6">
    <source>
        <dbReference type="EMBL" id="NPU65049.1"/>
    </source>
</evidence>
<gene>
    <name evidence="6" type="ORF">HL667_08595</name>
</gene>